<dbReference type="Pfam" id="PF00112">
    <property type="entry name" value="Peptidase_C1"/>
    <property type="match status" value="1"/>
</dbReference>
<reference evidence="4" key="1">
    <citation type="submission" date="2024-06" db="EMBL/GenBank/DDBJ databases">
        <authorList>
            <person name="Liu X."/>
            <person name="Lenzi L."/>
            <person name="Haldenby T S."/>
            <person name="Uol C."/>
        </authorList>
    </citation>
    <scope>NUCLEOTIDE SEQUENCE</scope>
</reference>
<feature type="signal peptide" evidence="2">
    <location>
        <begin position="1"/>
        <end position="17"/>
    </location>
</feature>
<sequence>MPAFILLALFYFGLATTSPIEDELNSDISQMGSMGALLPTPEMIAEVGYKEVEYDENEVIPEEFDAREKWPNCTSLKTIWNQGSCLSCWAVSSASAMGDRYCIRNQGDVVLSAYDIMSCCKDCAPNGPCNGGYPHKAWEHWNTKGVVTGGPTQCSGCTCYRYEGDNLFNCDHTCRKDYGKSYDADLTYGRPPKFLENNVEVIQREIMTNGPVVASFEIFEDFPNHVEKVYIHKTGKSLGYHAVRVIGWGVHNDQGKSVPYWLVANSEGPQWKDGGLFRMLRGQNHCLFESVMVAD</sequence>
<dbReference type="Gene3D" id="3.90.70.10">
    <property type="entry name" value="Cysteine proteinases"/>
    <property type="match status" value="1"/>
</dbReference>
<gene>
    <name evidence="4" type="ORF">CDAUBV1_LOCUS16296</name>
</gene>
<dbReference type="PROSITE" id="PS00639">
    <property type="entry name" value="THIOL_PROTEASE_HIS"/>
    <property type="match status" value="1"/>
</dbReference>
<dbReference type="InterPro" id="IPR025660">
    <property type="entry name" value="Pept_his_AS"/>
</dbReference>
<evidence type="ECO:0000259" key="3">
    <source>
        <dbReference type="SMART" id="SM00645"/>
    </source>
</evidence>
<keyword evidence="2" id="KW-0732">Signal</keyword>
<name>A0AAV2TV23_CALDB</name>
<evidence type="ECO:0000256" key="1">
    <source>
        <dbReference type="ARBA" id="ARBA00008455"/>
    </source>
</evidence>
<dbReference type="InterPro" id="IPR038765">
    <property type="entry name" value="Papain-like_cys_pep_sf"/>
</dbReference>
<evidence type="ECO:0000313" key="4">
    <source>
        <dbReference type="EMBL" id="CAL5141010.1"/>
    </source>
</evidence>
<evidence type="ECO:0000313" key="5">
    <source>
        <dbReference type="Proteomes" id="UP001497525"/>
    </source>
</evidence>
<feature type="chain" id="PRO_5043472391" description="Peptidase C1A papain C-terminal domain-containing protein" evidence="2">
    <location>
        <begin position="18"/>
        <end position="295"/>
    </location>
</feature>
<feature type="domain" description="Peptidase C1A papain C-terminal" evidence="3">
    <location>
        <begin position="60"/>
        <end position="295"/>
    </location>
</feature>
<organism evidence="4 5">
    <name type="scientific">Calicophoron daubneyi</name>
    <name type="common">Rumen fluke</name>
    <name type="synonym">Paramphistomum daubneyi</name>
    <dbReference type="NCBI Taxonomy" id="300641"/>
    <lineage>
        <taxon>Eukaryota</taxon>
        <taxon>Metazoa</taxon>
        <taxon>Spiralia</taxon>
        <taxon>Lophotrochozoa</taxon>
        <taxon>Platyhelminthes</taxon>
        <taxon>Trematoda</taxon>
        <taxon>Digenea</taxon>
        <taxon>Plagiorchiida</taxon>
        <taxon>Pronocephalata</taxon>
        <taxon>Paramphistomoidea</taxon>
        <taxon>Paramphistomidae</taxon>
        <taxon>Calicophoron</taxon>
    </lineage>
</organism>
<dbReference type="Proteomes" id="UP001497525">
    <property type="component" value="Unassembled WGS sequence"/>
</dbReference>
<dbReference type="EMBL" id="CAXLJL010000822">
    <property type="protein sequence ID" value="CAL5141010.1"/>
    <property type="molecule type" value="Genomic_DNA"/>
</dbReference>
<evidence type="ECO:0000256" key="2">
    <source>
        <dbReference type="SAM" id="SignalP"/>
    </source>
</evidence>
<proteinExistence type="inferred from homology"/>
<dbReference type="SUPFAM" id="SSF54001">
    <property type="entry name" value="Cysteine proteinases"/>
    <property type="match status" value="1"/>
</dbReference>
<dbReference type="CDD" id="cd02620">
    <property type="entry name" value="Peptidase_C1A_CathepsinB"/>
    <property type="match status" value="1"/>
</dbReference>
<comment type="caution">
    <text evidence="4">The sequence shown here is derived from an EMBL/GenBank/DDBJ whole genome shotgun (WGS) entry which is preliminary data.</text>
</comment>
<accession>A0AAV2TV23</accession>
<dbReference type="GO" id="GO:0006508">
    <property type="term" value="P:proteolysis"/>
    <property type="evidence" value="ECO:0007669"/>
    <property type="project" value="InterPro"/>
</dbReference>
<dbReference type="SMART" id="SM00645">
    <property type="entry name" value="Pept_C1"/>
    <property type="match status" value="1"/>
</dbReference>
<dbReference type="InterPro" id="IPR013128">
    <property type="entry name" value="Peptidase_C1A"/>
</dbReference>
<protein>
    <recommendedName>
        <fullName evidence="3">Peptidase C1A papain C-terminal domain-containing protein</fullName>
    </recommendedName>
</protein>
<dbReference type="PANTHER" id="PTHR12411">
    <property type="entry name" value="CYSTEINE PROTEASE FAMILY C1-RELATED"/>
    <property type="match status" value="1"/>
</dbReference>
<dbReference type="PRINTS" id="PR00705">
    <property type="entry name" value="PAPAIN"/>
</dbReference>
<comment type="similarity">
    <text evidence="1">Belongs to the peptidase C1 family.</text>
</comment>
<dbReference type="InterPro" id="IPR000668">
    <property type="entry name" value="Peptidase_C1A_C"/>
</dbReference>
<dbReference type="AlphaFoldDB" id="A0AAV2TV23"/>
<dbReference type="GO" id="GO:0008234">
    <property type="term" value="F:cysteine-type peptidase activity"/>
    <property type="evidence" value="ECO:0007669"/>
    <property type="project" value="InterPro"/>
</dbReference>